<dbReference type="Proteomes" id="UP000650524">
    <property type="component" value="Unassembled WGS sequence"/>
</dbReference>
<dbReference type="InterPro" id="IPR029149">
    <property type="entry name" value="Creatin/AminoP/Spt16_N"/>
</dbReference>
<dbReference type="EMBL" id="JACNJD010000207">
    <property type="protein sequence ID" value="MBC8177416.1"/>
    <property type="molecule type" value="Genomic_DNA"/>
</dbReference>
<reference evidence="3 4" key="1">
    <citation type="submission" date="2020-08" db="EMBL/GenBank/DDBJ databases">
        <title>Bridging the membrane lipid divide: bacteria of the FCB group superphylum have the potential to synthesize archaeal ether lipids.</title>
        <authorList>
            <person name="Villanueva L."/>
            <person name="Von Meijenfeldt F.A.B."/>
            <person name="Westbye A.B."/>
            <person name="Yadav S."/>
            <person name="Hopmans E.C."/>
            <person name="Dutilh B.E."/>
            <person name="Sinninghe Damste J.S."/>
        </authorList>
    </citation>
    <scope>NUCLEOTIDE SEQUENCE [LARGE SCALE GENOMIC DNA]</scope>
    <source>
        <strain evidence="3">NIOZ-UU27</strain>
    </source>
</reference>
<gene>
    <name evidence="3" type="ORF">H8E19_08430</name>
</gene>
<evidence type="ECO:0000259" key="2">
    <source>
        <dbReference type="Pfam" id="PF01321"/>
    </source>
</evidence>
<proteinExistence type="predicted"/>
<comment type="caution">
    <text evidence="3">The sequence shown here is derived from an EMBL/GenBank/DDBJ whole genome shotgun (WGS) entry which is preliminary data.</text>
</comment>
<dbReference type="Gene3D" id="3.90.230.10">
    <property type="entry name" value="Creatinase/methionine aminopeptidase superfamily"/>
    <property type="match status" value="1"/>
</dbReference>
<evidence type="ECO:0000259" key="1">
    <source>
        <dbReference type="Pfam" id="PF00557"/>
    </source>
</evidence>
<dbReference type="InterPro" id="IPR050659">
    <property type="entry name" value="Peptidase_M24B"/>
</dbReference>
<sequence>MPQEFKIPASEIESRITKIQRRMQKQDIDGLLVVQRVDILYLSGTAQNGFLYIPAQGDPLLLIRKYIPRAREESSIRDVVEIESPKEVPGRIVEFYGHLPETLGFELDVVPVKEFEFYRGLFPKQNFLDGSPPILKTRMIKSPWEIEQMEKAAKRSSRIFEYIRNNIRPGYTEMEFGGMYEAYARKIGHGGRLRVRDYQTEGYTWHVLSGSSGGMVGLLDSPASGQGTSAAFPVGGGSKKLAPDEPIMIDIASVFNGFHMDETRMFAIGSMPEEALDASLATIEIHNTVLDRVRPGIPIKELFDTALTRAEKLGYAAPYLGPPGYKVQFIGHGIGHELIEQPILSAKDEAPLQTGMTFALEPKMVFKDRFCAGVESVFTVTETGHRMISRIPLKVFVC</sequence>
<dbReference type="AlphaFoldDB" id="A0A8J6MZR8"/>
<dbReference type="CDD" id="cd01066">
    <property type="entry name" value="APP_MetAP"/>
    <property type="match status" value="1"/>
</dbReference>
<dbReference type="InterPro" id="IPR000994">
    <property type="entry name" value="Pept_M24"/>
</dbReference>
<dbReference type="InterPro" id="IPR000587">
    <property type="entry name" value="Creatinase_N"/>
</dbReference>
<keyword evidence="3" id="KW-0645">Protease</keyword>
<evidence type="ECO:0000313" key="4">
    <source>
        <dbReference type="Proteomes" id="UP000650524"/>
    </source>
</evidence>
<dbReference type="PANTHER" id="PTHR46112:SF2">
    <property type="entry name" value="XAA-PRO AMINOPEPTIDASE P-RELATED"/>
    <property type="match status" value="1"/>
</dbReference>
<dbReference type="InterPro" id="IPR036005">
    <property type="entry name" value="Creatinase/aminopeptidase-like"/>
</dbReference>
<keyword evidence="3" id="KW-0031">Aminopeptidase</keyword>
<dbReference type="PANTHER" id="PTHR46112">
    <property type="entry name" value="AMINOPEPTIDASE"/>
    <property type="match status" value="1"/>
</dbReference>
<dbReference type="GO" id="GO:0004177">
    <property type="term" value="F:aminopeptidase activity"/>
    <property type="evidence" value="ECO:0007669"/>
    <property type="project" value="UniProtKB-KW"/>
</dbReference>
<name>A0A8J6MZR8_9DELT</name>
<organism evidence="3 4">
    <name type="scientific">Candidatus Desulfacyla euxinica</name>
    <dbReference type="NCBI Taxonomy" id="2841693"/>
    <lineage>
        <taxon>Bacteria</taxon>
        <taxon>Deltaproteobacteria</taxon>
        <taxon>Candidatus Desulfacyla</taxon>
    </lineage>
</organism>
<dbReference type="Pfam" id="PF00557">
    <property type="entry name" value="Peptidase_M24"/>
    <property type="match status" value="1"/>
</dbReference>
<protein>
    <submittedName>
        <fullName evidence="3">Aminopeptidase P family protein</fullName>
    </submittedName>
</protein>
<feature type="domain" description="Peptidase M24" evidence="1">
    <location>
        <begin position="147"/>
        <end position="382"/>
    </location>
</feature>
<feature type="domain" description="Creatinase N-terminal" evidence="2">
    <location>
        <begin position="15"/>
        <end position="140"/>
    </location>
</feature>
<dbReference type="Pfam" id="PF01321">
    <property type="entry name" value="Creatinase_N"/>
    <property type="match status" value="1"/>
</dbReference>
<keyword evidence="3" id="KW-0378">Hydrolase</keyword>
<dbReference type="SUPFAM" id="SSF53092">
    <property type="entry name" value="Creatinase/prolidase N-terminal domain"/>
    <property type="match status" value="1"/>
</dbReference>
<dbReference type="Gene3D" id="3.40.350.10">
    <property type="entry name" value="Creatinase/prolidase N-terminal domain"/>
    <property type="match status" value="1"/>
</dbReference>
<evidence type="ECO:0000313" key="3">
    <source>
        <dbReference type="EMBL" id="MBC8177416.1"/>
    </source>
</evidence>
<dbReference type="SUPFAM" id="SSF55920">
    <property type="entry name" value="Creatinase/aminopeptidase"/>
    <property type="match status" value="1"/>
</dbReference>
<accession>A0A8J6MZR8</accession>